<dbReference type="EC" id="2.1.1.77" evidence="3"/>
<dbReference type="InterPro" id="IPR000682">
    <property type="entry name" value="PCMT"/>
</dbReference>
<comment type="subcellular location">
    <subcellularLocation>
        <location evidence="1">Cytoplasm</location>
    </subcellularLocation>
</comment>
<protein>
    <recommendedName>
        <fullName evidence="4">Protein-L-isoaspartate O-methyltransferase</fullName>
        <ecNumber evidence="3">2.1.1.77</ecNumber>
    </recommendedName>
    <alternativeName>
        <fullName evidence="11">L-isoaspartyl protein carboxyl methyltransferase</fullName>
    </alternativeName>
    <alternativeName>
        <fullName evidence="9">Protein L-isoaspartyl methyltransferase</fullName>
    </alternativeName>
    <alternativeName>
        <fullName evidence="10">Protein-beta-aspartate methyltransferase</fullName>
    </alternativeName>
</protein>
<keyword evidence="5" id="KW-0963">Cytoplasm</keyword>
<proteinExistence type="inferred from homology"/>
<dbReference type="PANTHER" id="PTHR11579:SF0">
    <property type="entry name" value="PROTEIN-L-ISOASPARTATE(D-ASPARTATE) O-METHYLTRANSFERASE"/>
    <property type="match status" value="1"/>
</dbReference>
<name>A0ABV9BRL2_9ACTN</name>
<comment type="similarity">
    <text evidence="2">Belongs to the methyltransferase superfamily. L-isoaspartyl/D-aspartyl protein methyltransferase family.</text>
</comment>
<dbReference type="CDD" id="cd02440">
    <property type="entry name" value="AdoMet_MTases"/>
    <property type="match status" value="1"/>
</dbReference>
<evidence type="ECO:0000256" key="1">
    <source>
        <dbReference type="ARBA" id="ARBA00004496"/>
    </source>
</evidence>
<evidence type="ECO:0000256" key="7">
    <source>
        <dbReference type="ARBA" id="ARBA00022679"/>
    </source>
</evidence>
<evidence type="ECO:0000256" key="11">
    <source>
        <dbReference type="ARBA" id="ARBA00031350"/>
    </source>
</evidence>
<keyword evidence="6" id="KW-0489">Methyltransferase</keyword>
<dbReference type="SUPFAM" id="SSF53335">
    <property type="entry name" value="S-adenosyl-L-methionine-dependent methyltransferases"/>
    <property type="match status" value="1"/>
</dbReference>
<evidence type="ECO:0000256" key="10">
    <source>
        <dbReference type="ARBA" id="ARBA00031323"/>
    </source>
</evidence>
<evidence type="ECO:0000313" key="13">
    <source>
        <dbReference type="Proteomes" id="UP001595990"/>
    </source>
</evidence>
<gene>
    <name evidence="12" type="ORF">ACFPEN_26035</name>
</gene>
<evidence type="ECO:0000313" key="12">
    <source>
        <dbReference type="EMBL" id="MFC4516380.1"/>
    </source>
</evidence>
<dbReference type="Pfam" id="PF01135">
    <property type="entry name" value="PCMT"/>
    <property type="match status" value="1"/>
</dbReference>
<comment type="caution">
    <text evidence="12">The sequence shown here is derived from an EMBL/GenBank/DDBJ whole genome shotgun (WGS) entry which is preliminary data.</text>
</comment>
<evidence type="ECO:0000256" key="4">
    <source>
        <dbReference type="ARBA" id="ARBA00013346"/>
    </source>
</evidence>
<evidence type="ECO:0000256" key="6">
    <source>
        <dbReference type="ARBA" id="ARBA00022603"/>
    </source>
</evidence>
<organism evidence="12 13">
    <name type="scientific">Streptomyces ehimensis</name>
    <dbReference type="NCBI Taxonomy" id="68195"/>
    <lineage>
        <taxon>Bacteria</taxon>
        <taxon>Bacillati</taxon>
        <taxon>Actinomycetota</taxon>
        <taxon>Actinomycetes</taxon>
        <taxon>Kitasatosporales</taxon>
        <taxon>Streptomycetaceae</taxon>
        <taxon>Streptomyces</taxon>
    </lineage>
</organism>
<evidence type="ECO:0000256" key="9">
    <source>
        <dbReference type="ARBA" id="ARBA00030757"/>
    </source>
</evidence>
<keyword evidence="13" id="KW-1185">Reference proteome</keyword>
<sequence>MSHCPSPASPAGAVALEAEAAQVRQAMVRRLEEQKVLTDPLLREALLSVRREVLLPRAYVRRDAGYPEPVVLELLDGAHPDDRREWLELIYSGASVLAQRDGEALGGQVRGRVRGGRITSAASVVSMTVQMLQDLRLRAGLSYLELGAGPGYSAALAARVLGAGRVTAVERDAEMASAAARRLTALGLEVDIVAGDGLDGHLGRAPFDRIAFAFSVPYLPVKVVEQLAEDGLMLAHLTADSPSWPGLVTVRKAGGRLEASVCGSRLSHVPVHGYSWVSLHRHKQRVGAESGRRRAGSVLPPPDAACGFWLALAHLVPGLVRDFAAERLTLVAPREDSWAVVGLDGDVEEVGSRPVWDEVCEVYARWERAGRPEEYQLELVADGRQYVTAGAGAAVLEWELPMPVGSVDDSERGTR</sequence>
<dbReference type="EMBL" id="JBHSFS010000013">
    <property type="protein sequence ID" value="MFC4516380.1"/>
    <property type="molecule type" value="Genomic_DNA"/>
</dbReference>
<evidence type="ECO:0000256" key="5">
    <source>
        <dbReference type="ARBA" id="ARBA00022490"/>
    </source>
</evidence>
<dbReference type="PANTHER" id="PTHR11579">
    <property type="entry name" value="PROTEIN-L-ISOASPARTATE O-METHYLTRANSFERASE"/>
    <property type="match status" value="1"/>
</dbReference>
<dbReference type="InterPro" id="IPR029063">
    <property type="entry name" value="SAM-dependent_MTases_sf"/>
</dbReference>
<keyword evidence="7" id="KW-0808">Transferase</keyword>
<keyword evidence="8" id="KW-0949">S-adenosyl-L-methionine</keyword>
<reference evidence="13" key="1">
    <citation type="journal article" date="2019" name="Int. J. Syst. Evol. Microbiol.">
        <title>The Global Catalogue of Microorganisms (GCM) 10K type strain sequencing project: providing services to taxonomists for standard genome sequencing and annotation.</title>
        <authorList>
            <consortium name="The Broad Institute Genomics Platform"/>
            <consortium name="The Broad Institute Genome Sequencing Center for Infectious Disease"/>
            <person name="Wu L."/>
            <person name="Ma J."/>
        </authorList>
    </citation>
    <scope>NUCLEOTIDE SEQUENCE [LARGE SCALE GENOMIC DNA]</scope>
    <source>
        <strain evidence="13">CECT 8064</strain>
    </source>
</reference>
<evidence type="ECO:0000256" key="2">
    <source>
        <dbReference type="ARBA" id="ARBA00005369"/>
    </source>
</evidence>
<accession>A0ABV9BRL2</accession>
<evidence type="ECO:0000256" key="8">
    <source>
        <dbReference type="ARBA" id="ARBA00022691"/>
    </source>
</evidence>
<evidence type="ECO:0000256" key="3">
    <source>
        <dbReference type="ARBA" id="ARBA00011890"/>
    </source>
</evidence>
<dbReference type="Proteomes" id="UP001595990">
    <property type="component" value="Unassembled WGS sequence"/>
</dbReference>
<dbReference type="Gene3D" id="3.40.50.150">
    <property type="entry name" value="Vaccinia Virus protein VP39"/>
    <property type="match status" value="1"/>
</dbReference>
<dbReference type="RefSeq" id="WP_411952125.1">
    <property type="nucleotide sequence ID" value="NZ_JBHSFS010000013.1"/>
</dbReference>